<dbReference type="GeneID" id="6750398"/>
<evidence type="ECO:0000256" key="1">
    <source>
        <dbReference type="ARBA" id="ARBA00004370"/>
    </source>
</evidence>
<dbReference type="Gene3D" id="1.20.1070.10">
    <property type="entry name" value="Rhodopsin 7-helix transmembrane proteins"/>
    <property type="match status" value="1"/>
</dbReference>
<feature type="transmembrane region" description="Helical" evidence="5">
    <location>
        <begin position="33"/>
        <end position="59"/>
    </location>
</feature>
<proteinExistence type="predicted"/>
<dbReference type="InParanoid" id="B3RMX1"/>
<dbReference type="GO" id="GO:0004930">
    <property type="term" value="F:G protein-coupled receptor activity"/>
    <property type="evidence" value="ECO:0007669"/>
    <property type="project" value="InterPro"/>
</dbReference>
<dbReference type="HOGENOM" id="CLU_009579_8_1_1"/>
<evidence type="ECO:0000259" key="6">
    <source>
        <dbReference type="PROSITE" id="PS50262"/>
    </source>
</evidence>
<name>B3RMX1_TRIAD</name>
<dbReference type="Proteomes" id="UP000009022">
    <property type="component" value="Unassembled WGS sequence"/>
</dbReference>
<keyword evidence="4 5" id="KW-0472">Membrane</keyword>
<keyword evidence="8" id="KW-1185">Reference proteome</keyword>
<dbReference type="AlphaFoldDB" id="B3RMX1"/>
<organism evidence="7 8">
    <name type="scientific">Trichoplax adhaerens</name>
    <name type="common">Trichoplax reptans</name>
    <dbReference type="NCBI Taxonomy" id="10228"/>
    <lineage>
        <taxon>Eukaryota</taxon>
        <taxon>Metazoa</taxon>
        <taxon>Placozoa</taxon>
        <taxon>Uniplacotomia</taxon>
        <taxon>Trichoplacea</taxon>
        <taxon>Trichoplacidae</taxon>
        <taxon>Trichoplax</taxon>
    </lineage>
</organism>
<sequence length="404" mass="46462">MIYLTNFTVIPTNITQLLLPGNYSSSHDYYGGLVTQIVLGIIAVLSIVGNMFVFVVFLYSPRLKNLSHGILIGNLALVDMLTGVSIIITPAYIIRENYHHPPPGIGGSIFCKIIGSELMPFSFGFISMYTLAVLSLERRYAIVRPMLHRRYFTIQRSKFVVVLVWILGIAVNITNILQSYYQENANPPCDWRLLVGPQFSMALYGILLFLRVVFPMVCVIVCYYDILRYIRQKVRNLLRSIDKTESAAYRIKSKITLTCAITSLAFLICWLPNQAYFTYISFHASKINDDLHLTTKLLIFFNSCINPFIYASTNLYYRREFVAIFHLKWQFCCADCHRQGSIWNFSRDSHHKSDNDELKLSMDNITNKEITEIDCMIMVSTWNRSFMPFSLIGIFVILKSTPVQ</sequence>
<feature type="transmembrane region" description="Helical" evidence="5">
    <location>
        <begin position="297"/>
        <end position="317"/>
    </location>
</feature>
<feature type="transmembrane region" description="Helical" evidence="5">
    <location>
        <begin position="157"/>
        <end position="181"/>
    </location>
</feature>
<dbReference type="PROSITE" id="PS50262">
    <property type="entry name" value="G_PROTEIN_RECEP_F1_2"/>
    <property type="match status" value="1"/>
</dbReference>
<feature type="domain" description="G-protein coupled receptors family 1 profile" evidence="6">
    <location>
        <begin position="49"/>
        <end position="310"/>
    </location>
</feature>
<gene>
    <name evidence="7" type="ORF">TRIADDRAFT_52957</name>
</gene>
<evidence type="ECO:0000256" key="3">
    <source>
        <dbReference type="ARBA" id="ARBA00022989"/>
    </source>
</evidence>
<dbReference type="InterPro" id="IPR017452">
    <property type="entry name" value="GPCR_Rhodpsn_7TM"/>
</dbReference>
<dbReference type="KEGG" id="tad:TRIADDRAFT_52957"/>
<evidence type="ECO:0000256" key="4">
    <source>
        <dbReference type="ARBA" id="ARBA00023136"/>
    </source>
</evidence>
<dbReference type="PANTHER" id="PTHR45698">
    <property type="entry name" value="TRACE AMINE-ASSOCIATED RECEPTOR 19N-RELATED"/>
    <property type="match status" value="1"/>
</dbReference>
<dbReference type="SUPFAM" id="SSF81321">
    <property type="entry name" value="Family A G protein-coupled receptor-like"/>
    <property type="match status" value="1"/>
</dbReference>
<accession>B3RMX1</accession>
<dbReference type="FunCoup" id="B3RMX1">
    <property type="interactions" value="99"/>
</dbReference>
<dbReference type="OMA" id="MCTFTAF"/>
<dbReference type="GO" id="GO:0016020">
    <property type="term" value="C:membrane"/>
    <property type="evidence" value="ECO:0007669"/>
    <property type="project" value="UniProtKB-SubCell"/>
</dbReference>
<dbReference type="RefSeq" id="XP_002109183.1">
    <property type="nucleotide sequence ID" value="XM_002109147.1"/>
</dbReference>
<dbReference type="PANTHER" id="PTHR45698:SF1">
    <property type="entry name" value="TRACE AMINE-ASSOCIATED RECEPTOR 13C-LIKE"/>
    <property type="match status" value="1"/>
</dbReference>
<evidence type="ECO:0000313" key="7">
    <source>
        <dbReference type="EMBL" id="EDV27349.1"/>
    </source>
</evidence>
<feature type="transmembrane region" description="Helical" evidence="5">
    <location>
        <begin position="113"/>
        <end position="136"/>
    </location>
</feature>
<feature type="transmembrane region" description="Helical" evidence="5">
    <location>
        <begin position="71"/>
        <end position="93"/>
    </location>
</feature>
<protein>
    <recommendedName>
        <fullName evidence="6">G-protein coupled receptors family 1 profile domain-containing protein</fullName>
    </recommendedName>
</protein>
<reference evidence="7 8" key="1">
    <citation type="journal article" date="2008" name="Nature">
        <title>The Trichoplax genome and the nature of placozoans.</title>
        <authorList>
            <person name="Srivastava M."/>
            <person name="Begovic E."/>
            <person name="Chapman J."/>
            <person name="Putnam N.H."/>
            <person name="Hellsten U."/>
            <person name="Kawashima T."/>
            <person name="Kuo A."/>
            <person name="Mitros T."/>
            <person name="Salamov A."/>
            <person name="Carpenter M.L."/>
            <person name="Signorovitch A.Y."/>
            <person name="Moreno M.A."/>
            <person name="Kamm K."/>
            <person name="Grimwood J."/>
            <person name="Schmutz J."/>
            <person name="Shapiro H."/>
            <person name="Grigoriev I.V."/>
            <person name="Buss L.W."/>
            <person name="Schierwater B."/>
            <person name="Dellaporta S.L."/>
            <person name="Rokhsar D.S."/>
        </authorList>
    </citation>
    <scope>NUCLEOTIDE SEQUENCE [LARGE SCALE GENOMIC DNA]</scope>
    <source>
        <strain evidence="7 8">Grell-BS-1999</strain>
    </source>
</reference>
<dbReference type="eggNOG" id="KOG3656">
    <property type="taxonomic scope" value="Eukaryota"/>
</dbReference>
<evidence type="ECO:0000313" key="8">
    <source>
        <dbReference type="Proteomes" id="UP000009022"/>
    </source>
</evidence>
<dbReference type="CTD" id="6750398"/>
<keyword evidence="3 5" id="KW-1133">Transmembrane helix</keyword>
<dbReference type="PhylomeDB" id="B3RMX1"/>
<dbReference type="OrthoDB" id="2132067at2759"/>
<dbReference type="EMBL" id="DS985242">
    <property type="protein sequence ID" value="EDV27349.1"/>
    <property type="molecule type" value="Genomic_DNA"/>
</dbReference>
<dbReference type="PRINTS" id="PR00237">
    <property type="entry name" value="GPCRRHODOPSN"/>
</dbReference>
<dbReference type="Pfam" id="PF00001">
    <property type="entry name" value="7tm_1"/>
    <property type="match status" value="1"/>
</dbReference>
<feature type="transmembrane region" description="Helical" evidence="5">
    <location>
        <begin position="255"/>
        <end position="277"/>
    </location>
</feature>
<dbReference type="STRING" id="10228.B3RMX1"/>
<comment type="subcellular location">
    <subcellularLocation>
        <location evidence="1">Membrane</location>
    </subcellularLocation>
</comment>
<feature type="transmembrane region" description="Helical" evidence="5">
    <location>
        <begin position="201"/>
        <end position="226"/>
    </location>
</feature>
<dbReference type="CDD" id="cd00637">
    <property type="entry name" value="7tm_classA_rhodopsin-like"/>
    <property type="match status" value="1"/>
</dbReference>
<keyword evidence="2 5" id="KW-0812">Transmembrane</keyword>
<evidence type="ECO:0000256" key="5">
    <source>
        <dbReference type="SAM" id="Phobius"/>
    </source>
</evidence>
<dbReference type="InterPro" id="IPR000276">
    <property type="entry name" value="GPCR_Rhodpsn"/>
</dbReference>
<evidence type="ECO:0000256" key="2">
    <source>
        <dbReference type="ARBA" id="ARBA00022692"/>
    </source>
</evidence>